<protein>
    <submittedName>
        <fullName evidence="1">Uncharacterized protein</fullName>
    </submittedName>
</protein>
<dbReference type="EMBL" id="VUMD01000035">
    <property type="protein sequence ID" value="MSS38670.1"/>
    <property type="molecule type" value="Genomic_DNA"/>
</dbReference>
<reference evidence="1 2" key="1">
    <citation type="submission" date="2019-08" db="EMBL/GenBank/DDBJ databases">
        <title>In-depth cultivation of the pig gut microbiome towards novel bacterial diversity and tailored functional studies.</title>
        <authorList>
            <person name="Wylensek D."/>
            <person name="Hitch T.C.A."/>
            <person name="Clavel T."/>
        </authorList>
    </citation>
    <scope>NUCLEOTIDE SEQUENCE [LARGE SCALE GENOMIC DNA]</scope>
    <source>
        <strain evidence="1 2">WCA-389-WT-23D1</strain>
    </source>
</reference>
<keyword evidence="2" id="KW-1185">Reference proteome</keyword>
<evidence type="ECO:0000313" key="1">
    <source>
        <dbReference type="EMBL" id="MSS38670.1"/>
    </source>
</evidence>
<organism evidence="1 2">
    <name type="scientific">Clostridium porci</name>
    <dbReference type="NCBI Taxonomy" id="2605778"/>
    <lineage>
        <taxon>Bacteria</taxon>
        <taxon>Bacillati</taxon>
        <taxon>Bacillota</taxon>
        <taxon>Clostridia</taxon>
        <taxon>Eubacteriales</taxon>
        <taxon>Clostridiaceae</taxon>
        <taxon>Clostridium</taxon>
    </lineage>
</organism>
<accession>A0A7X2NPI7</accession>
<proteinExistence type="predicted"/>
<evidence type="ECO:0000313" key="2">
    <source>
        <dbReference type="Proteomes" id="UP000429958"/>
    </source>
</evidence>
<dbReference type="AlphaFoldDB" id="A0A7X2NPI7"/>
<sequence>MGSSQRILQHIGIPQLPGICWYPAKHTGHTVNQGGTTDKAFYSSLTESIFLSRAFLSYKAPLTRDINPRSFSCFGEINKMMTKRWWRSERRTLETKQKVSVTPKPT</sequence>
<comment type="caution">
    <text evidence="1">The sequence shown here is derived from an EMBL/GenBank/DDBJ whole genome shotgun (WGS) entry which is preliminary data.</text>
</comment>
<name>A0A7X2NPI7_9CLOT</name>
<dbReference type="Proteomes" id="UP000429958">
    <property type="component" value="Unassembled WGS sequence"/>
</dbReference>
<gene>
    <name evidence="1" type="ORF">FYJ39_19720</name>
</gene>